<evidence type="ECO:0000256" key="4">
    <source>
        <dbReference type="ARBA" id="ARBA00022475"/>
    </source>
</evidence>
<dbReference type="Gene3D" id="2.40.50.100">
    <property type="match status" value="1"/>
</dbReference>
<dbReference type="PANTHER" id="PTHR30469">
    <property type="entry name" value="MULTIDRUG RESISTANCE PROTEIN MDTA"/>
    <property type="match status" value="1"/>
</dbReference>
<evidence type="ECO:0000259" key="10">
    <source>
        <dbReference type="Pfam" id="PF25917"/>
    </source>
</evidence>
<dbReference type="EMBL" id="CP071090">
    <property type="protein sequence ID" value="QSQ23536.1"/>
    <property type="molecule type" value="Genomic_DNA"/>
</dbReference>
<evidence type="ECO:0000313" key="14">
    <source>
        <dbReference type="Proteomes" id="UP000662747"/>
    </source>
</evidence>
<dbReference type="InterPro" id="IPR006143">
    <property type="entry name" value="RND_pump_MFP"/>
</dbReference>
<feature type="domain" description="Multidrug resistance protein MdtA-like C-terminal permuted SH3" evidence="12">
    <location>
        <begin position="293"/>
        <end position="350"/>
    </location>
</feature>
<dbReference type="Pfam" id="PF25876">
    <property type="entry name" value="HH_MFP_RND"/>
    <property type="match status" value="1"/>
</dbReference>
<dbReference type="SUPFAM" id="SSF111369">
    <property type="entry name" value="HlyD-like secretion proteins"/>
    <property type="match status" value="1"/>
</dbReference>
<feature type="domain" description="Multidrug resistance protein MdtA-like alpha-helical hairpin" evidence="9">
    <location>
        <begin position="99"/>
        <end position="169"/>
    </location>
</feature>
<protein>
    <submittedName>
        <fullName evidence="13">Efflux RND transporter periplasmic adaptor subunit</fullName>
    </submittedName>
</protein>
<evidence type="ECO:0000256" key="6">
    <source>
        <dbReference type="ARBA" id="ARBA00023136"/>
    </source>
</evidence>
<feature type="chain" id="PRO_5045698330" evidence="8">
    <location>
        <begin position="21"/>
        <end position="383"/>
    </location>
</feature>
<dbReference type="Proteomes" id="UP000662747">
    <property type="component" value="Chromosome"/>
</dbReference>
<dbReference type="PROSITE" id="PS51257">
    <property type="entry name" value="PROKAR_LIPOPROTEIN"/>
    <property type="match status" value="1"/>
</dbReference>
<feature type="domain" description="Multidrug resistance protein MdtA-like barrel-sandwich hybrid" evidence="10">
    <location>
        <begin position="60"/>
        <end position="202"/>
    </location>
</feature>
<gene>
    <name evidence="13" type="ORF">JY651_00690</name>
</gene>
<evidence type="ECO:0000259" key="11">
    <source>
        <dbReference type="Pfam" id="PF25944"/>
    </source>
</evidence>
<dbReference type="InterPro" id="IPR058624">
    <property type="entry name" value="MdtA-like_HH"/>
</dbReference>
<keyword evidence="3" id="KW-0813">Transport</keyword>
<evidence type="ECO:0000256" key="1">
    <source>
        <dbReference type="ARBA" id="ARBA00004236"/>
    </source>
</evidence>
<accession>A0ABX7P165</accession>
<dbReference type="InterPro" id="IPR058626">
    <property type="entry name" value="MdtA-like_b-barrel"/>
</dbReference>
<dbReference type="Gene3D" id="2.40.420.20">
    <property type="match status" value="1"/>
</dbReference>
<evidence type="ECO:0000256" key="5">
    <source>
        <dbReference type="ARBA" id="ARBA00022519"/>
    </source>
</evidence>
<feature type="signal peptide" evidence="8">
    <location>
        <begin position="1"/>
        <end position="20"/>
    </location>
</feature>
<keyword evidence="4" id="KW-1003">Cell membrane</keyword>
<dbReference type="Gene3D" id="1.10.287.470">
    <property type="entry name" value="Helix hairpin bin"/>
    <property type="match status" value="1"/>
</dbReference>
<dbReference type="NCBIfam" id="TIGR01730">
    <property type="entry name" value="RND_mfp"/>
    <property type="match status" value="1"/>
</dbReference>
<dbReference type="InterPro" id="IPR058625">
    <property type="entry name" value="MdtA-like_BSH"/>
</dbReference>
<keyword evidence="6" id="KW-0472">Membrane</keyword>
<dbReference type="PANTHER" id="PTHR30469:SF12">
    <property type="entry name" value="MULTIDRUG RESISTANCE PROTEIN MDTA"/>
    <property type="match status" value="1"/>
</dbReference>
<comment type="subcellular location">
    <subcellularLocation>
        <location evidence="1">Cell membrane</location>
    </subcellularLocation>
</comment>
<reference evidence="13 14" key="1">
    <citation type="submission" date="2021-02" db="EMBL/GenBank/DDBJ databases">
        <title>De Novo genome assembly of isolated myxobacteria.</title>
        <authorList>
            <person name="Stevens D.C."/>
        </authorList>
    </citation>
    <scope>NUCLEOTIDE SEQUENCE [LARGE SCALE GENOMIC DNA]</scope>
    <source>
        <strain evidence="14">SCPEA02</strain>
    </source>
</reference>
<feature type="domain" description="Multidrug resistance protein MdtA-like beta-barrel" evidence="11">
    <location>
        <begin position="206"/>
        <end position="288"/>
    </location>
</feature>
<proteinExistence type="inferred from homology"/>
<feature type="compositionally biased region" description="Low complexity" evidence="7">
    <location>
        <begin position="361"/>
        <end position="383"/>
    </location>
</feature>
<dbReference type="RefSeq" id="WP_206725108.1">
    <property type="nucleotide sequence ID" value="NZ_CP071090.1"/>
</dbReference>
<evidence type="ECO:0000256" key="7">
    <source>
        <dbReference type="SAM" id="MobiDB-lite"/>
    </source>
</evidence>
<dbReference type="Gene3D" id="2.40.30.170">
    <property type="match status" value="1"/>
</dbReference>
<keyword evidence="8" id="KW-0732">Signal</keyword>
<keyword evidence="5" id="KW-0997">Cell inner membrane</keyword>
<dbReference type="Pfam" id="PF25967">
    <property type="entry name" value="RND-MFP_C"/>
    <property type="match status" value="1"/>
</dbReference>
<evidence type="ECO:0000256" key="2">
    <source>
        <dbReference type="ARBA" id="ARBA00009477"/>
    </source>
</evidence>
<evidence type="ECO:0000256" key="8">
    <source>
        <dbReference type="SAM" id="SignalP"/>
    </source>
</evidence>
<feature type="region of interest" description="Disordered" evidence="7">
    <location>
        <begin position="349"/>
        <end position="383"/>
    </location>
</feature>
<evidence type="ECO:0000256" key="3">
    <source>
        <dbReference type="ARBA" id="ARBA00022448"/>
    </source>
</evidence>
<keyword evidence="14" id="KW-1185">Reference proteome</keyword>
<dbReference type="InterPro" id="IPR058627">
    <property type="entry name" value="MdtA-like_C"/>
</dbReference>
<organism evidence="13 14">
    <name type="scientific">Pyxidicoccus parkwayensis</name>
    <dbReference type="NCBI Taxonomy" id="2813578"/>
    <lineage>
        <taxon>Bacteria</taxon>
        <taxon>Pseudomonadati</taxon>
        <taxon>Myxococcota</taxon>
        <taxon>Myxococcia</taxon>
        <taxon>Myxococcales</taxon>
        <taxon>Cystobacterineae</taxon>
        <taxon>Myxococcaceae</taxon>
        <taxon>Pyxidicoccus</taxon>
    </lineage>
</organism>
<evidence type="ECO:0000313" key="13">
    <source>
        <dbReference type="EMBL" id="QSQ23536.1"/>
    </source>
</evidence>
<evidence type="ECO:0000259" key="12">
    <source>
        <dbReference type="Pfam" id="PF25967"/>
    </source>
</evidence>
<dbReference type="Pfam" id="PF25917">
    <property type="entry name" value="BSH_RND"/>
    <property type="match status" value="1"/>
</dbReference>
<comment type="similarity">
    <text evidence="2">Belongs to the membrane fusion protein (MFP) (TC 8.A.1) family.</text>
</comment>
<sequence>MRPSRTLVAMWFSVVLAACAKAPEGPGPGARVVPVDVATAQRTDVPIFLDGLGTVAAFKTVTVRSQVDGRLDHVYFREGQSVHQGEVLAQIDPRPFINQLRQAEATLARDQAQLATNRRDLERFQVLAERKLISQQQADDQQGLVAQGEATVRVDEAAVAAAKLNLVYARITSPLEGVTGIRNVDPGNIIHATDTTGIVVVTQLDPIAVFVSLPQDTLSELAEQQSNGPLEVRVFSRDGSNELGRGRLEVIDNTINTATSTLRLKAVMPNPKQALWPNAFVRARVLLTTRKGALTVPAHALQRGPNGTFVYVMGTDHRVQPRPITVERLQDDVALIAQGLEAGDVVVTEGQSQLRPGGQVAPRAPAQKAPAPKAQPQQTPETP</sequence>
<dbReference type="Pfam" id="PF25944">
    <property type="entry name" value="Beta-barrel_RND"/>
    <property type="match status" value="1"/>
</dbReference>
<evidence type="ECO:0000259" key="9">
    <source>
        <dbReference type="Pfam" id="PF25876"/>
    </source>
</evidence>
<name>A0ABX7P165_9BACT</name>